<sequence length="88" mass="10257">MKILKRANRLYYTRPDGYPQIRIYHKKGSGKKVPRYLLKCGCCDQKLEIYYDDEGLEINGVNGSIDDWREIVLPLLQIEQNGNKPIVT</sequence>
<proteinExistence type="predicted"/>
<dbReference type="EMBL" id="MELI01000051">
    <property type="protein sequence ID" value="OFW34179.1"/>
    <property type="molecule type" value="Genomic_DNA"/>
</dbReference>
<evidence type="ECO:0000313" key="2">
    <source>
        <dbReference type="Proteomes" id="UP000178086"/>
    </source>
</evidence>
<comment type="caution">
    <text evidence="1">The sequence shown here is derived from an EMBL/GenBank/DDBJ whole genome shotgun (WGS) entry which is preliminary data.</text>
</comment>
<evidence type="ECO:0000313" key="1">
    <source>
        <dbReference type="EMBL" id="OFW34179.1"/>
    </source>
</evidence>
<dbReference type="Proteomes" id="UP000178086">
    <property type="component" value="Unassembled WGS sequence"/>
</dbReference>
<reference evidence="1 2" key="1">
    <citation type="journal article" date="2016" name="Nat. Commun.">
        <title>Thousands of microbial genomes shed light on interconnected biogeochemical processes in an aquifer system.</title>
        <authorList>
            <person name="Anantharaman K."/>
            <person name="Brown C.T."/>
            <person name="Hug L.A."/>
            <person name="Sharon I."/>
            <person name="Castelle C.J."/>
            <person name="Probst A.J."/>
            <person name="Thomas B.C."/>
            <person name="Singh A."/>
            <person name="Wilkins M.J."/>
            <person name="Karaoz U."/>
            <person name="Brodie E.L."/>
            <person name="Williams K.H."/>
            <person name="Hubbard S.S."/>
            <person name="Banfield J.F."/>
        </authorList>
    </citation>
    <scope>NUCLEOTIDE SEQUENCE [LARGE SCALE GENOMIC DNA]</scope>
</reference>
<organism evidence="1 2">
    <name type="scientific">Candidatus Aquicultor primus</name>
    <dbReference type="NCBI Taxonomy" id="1797195"/>
    <lineage>
        <taxon>Bacteria</taxon>
        <taxon>Bacillati</taxon>
        <taxon>Actinomycetota</taxon>
        <taxon>Candidatus Aquicultoria</taxon>
        <taxon>Candidatus Aquicultorales</taxon>
        <taxon>Candidatus Aquicultoraceae</taxon>
        <taxon>Candidatus Aquicultor</taxon>
    </lineage>
</organism>
<accession>A0A1F2UMF6</accession>
<dbReference type="AlphaFoldDB" id="A0A1F2UMF6"/>
<gene>
    <name evidence="1" type="ORF">A2074_02720</name>
</gene>
<name>A0A1F2UMF6_9ACTN</name>
<protein>
    <submittedName>
        <fullName evidence="1">Uncharacterized protein</fullName>
    </submittedName>
</protein>